<dbReference type="Proteomes" id="UP001221898">
    <property type="component" value="Unassembled WGS sequence"/>
</dbReference>
<sequence length="91" mass="9534">MVAPGSFFEAGFLDVKLPGAKRAGLGPRVGGILRGGEGPYLGPRGSVELERATVPSVSLLSAHAVSRPWSEQPSPRSDRAAESYARPGRFS</sequence>
<dbReference type="EMBL" id="JAINUG010000370">
    <property type="protein sequence ID" value="KAJ8373203.1"/>
    <property type="molecule type" value="Genomic_DNA"/>
</dbReference>
<organism evidence="2 3">
    <name type="scientific">Aldrovandia affinis</name>
    <dbReference type="NCBI Taxonomy" id="143900"/>
    <lineage>
        <taxon>Eukaryota</taxon>
        <taxon>Metazoa</taxon>
        <taxon>Chordata</taxon>
        <taxon>Craniata</taxon>
        <taxon>Vertebrata</taxon>
        <taxon>Euteleostomi</taxon>
        <taxon>Actinopterygii</taxon>
        <taxon>Neopterygii</taxon>
        <taxon>Teleostei</taxon>
        <taxon>Notacanthiformes</taxon>
        <taxon>Halosauridae</taxon>
        <taxon>Aldrovandia</taxon>
    </lineage>
</organism>
<keyword evidence="3" id="KW-1185">Reference proteome</keyword>
<accession>A0AAD7W2G0</accession>
<name>A0AAD7W2G0_9TELE</name>
<evidence type="ECO:0000313" key="2">
    <source>
        <dbReference type="EMBL" id="KAJ8373203.1"/>
    </source>
</evidence>
<protein>
    <submittedName>
        <fullName evidence="2">Uncharacterized protein</fullName>
    </submittedName>
</protein>
<feature type="region of interest" description="Disordered" evidence="1">
    <location>
        <begin position="63"/>
        <end position="91"/>
    </location>
</feature>
<dbReference type="AlphaFoldDB" id="A0AAD7W2G0"/>
<reference evidence="2" key="1">
    <citation type="journal article" date="2023" name="Science">
        <title>Genome structures resolve the early diversification of teleost fishes.</title>
        <authorList>
            <person name="Parey E."/>
            <person name="Louis A."/>
            <person name="Montfort J."/>
            <person name="Bouchez O."/>
            <person name="Roques C."/>
            <person name="Iampietro C."/>
            <person name="Lluch J."/>
            <person name="Castinel A."/>
            <person name="Donnadieu C."/>
            <person name="Desvignes T."/>
            <person name="Floi Bucao C."/>
            <person name="Jouanno E."/>
            <person name="Wen M."/>
            <person name="Mejri S."/>
            <person name="Dirks R."/>
            <person name="Jansen H."/>
            <person name="Henkel C."/>
            <person name="Chen W.J."/>
            <person name="Zahm M."/>
            <person name="Cabau C."/>
            <person name="Klopp C."/>
            <person name="Thompson A.W."/>
            <person name="Robinson-Rechavi M."/>
            <person name="Braasch I."/>
            <person name="Lecointre G."/>
            <person name="Bobe J."/>
            <person name="Postlethwait J.H."/>
            <person name="Berthelot C."/>
            <person name="Roest Crollius H."/>
            <person name="Guiguen Y."/>
        </authorList>
    </citation>
    <scope>NUCLEOTIDE SEQUENCE</scope>
    <source>
        <strain evidence="2">NC1722</strain>
    </source>
</reference>
<gene>
    <name evidence="2" type="ORF">AAFF_G00270360</name>
</gene>
<evidence type="ECO:0000256" key="1">
    <source>
        <dbReference type="SAM" id="MobiDB-lite"/>
    </source>
</evidence>
<evidence type="ECO:0000313" key="3">
    <source>
        <dbReference type="Proteomes" id="UP001221898"/>
    </source>
</evidence>
<comment type="caution">
    <text evidence="2">The sequence shown here is derived from an EMBL/GenBank/DDBJ whole genome shotgun (WGS) entry which is preliminary data.</text>
</comment>
<proteinExistence type="predicted"/>